<dbReference type="PROSITE" id="PS50042">
    <property type="entry name" value="CNMP_BINDING_3"/>
    <property type="match status" value="1"/>
</dbReference>
<dbReference type="GO" id="GO:0034220">
    <property type="term" value="P:monoatomic ion transmembrane transport"/>
    <property type="evidence" value="ECO:0007669"/>
    <property type="project" value="UniProtKB-KW"/>
</dbReference>
<keyword evidence="4 10" id="KW-0812">Transmembrane</keyword>
<evidence type="ECO:0000256" key="3">
    <source>
        <dbReference type="ARBA" id="ARBA00022448"/>
    </source>
</evidence>
<keyword evidence="13" id="KW-1185">Reference proteome</keyword>
<dbReference type="InterPro" id="IPR014710">
    <property type="entry name" value="RmlC-like_jellyroll"/>
</dbReference>
<keyword evidence="3" id="KW-0813">Transport</keyword>
<dbReference type="eggNOG" id="KOG0498">
    <property type="taxonomic scope" value="Eukaryota"/>
</dbReference>
<feature type="domain" description="Cyclic nucleotide-binding" evidence="11">
    <location>
        <begin position="614"/>
        <end position="682"/>
    </location>
</feature>
<gene>
    <name evidence="12" type="ORF">L484_002698</name>
</gene>
<proteinExistence type="inferred from homology"/>
<dbReference type="EMBL" id="KE345185">
    <property type="protein sequence ID" value="EXB95024.1"/>
    <property type="molecule type" value="Genomic_DNA"/>
</dbReference>
<dbReference type="SUPFAM" id="SSF81324">
    <property type="entry name" value="Voltage-gated potassium channels"/>
    <property type="match status" value="1"/>
</dbReference>
<dbReference type="AlphaFoldDB" id="W9RVZ2"/>
<evidence type="ECO:0000256" key="1">
    <source>
        <dbReference type="ARBA" id="ARBA00004141"/>
    </source>
</evidence>
<accession>W9RVZ2</accession>
<feature type="transmembrane region" description="Helical" evidence="10">
    <location>
        <begin position="385"/>
        <end position="406"/>
    </location>
</feature>
<keyword evidence="5 10" id="KW-1133">Transmembrane helix</keyword>
<keyword evidence="8" id="KW-1071">Ligand-gated ion channel</keyword>
<protein>
    <recommendedName>
        <fullName evidence="11">Cyclic nucleotide-binding domain-containing protein</fullName>
    </recommendedName>
</protein>
<evidence type="ECO:0000256" key="10">
    <source>
        <dbReference type="SAM" id="Phobius"/>
    </source>
</evidence>
<feature type="transmembrane region" description="Helical" evidence="10">
    <location>
        <begin position="6"/>
        <end position="29"/>
    </location>
</feature>
<evidence type="ECO:0000256" key="8">
    <source>
        <dbReference type="ARBA" id="ARBA00023286"/>
    </source>
</evidence>
<dbReference type="SMART" id="SM00100">
    <property type="entry name" value="cNMP"/>
    <property type="match status" value="1"/>
</dbReference>
<dbReference type="Gene3D" id="2.60.120.10">
    <property type="entry name" value="Jelly Rolls"/>
    <property type="match status" value="1"/>
</dbReference>
<feature type="transmembrane region" description="Helical" evidence="10">
    <location>
        <begin position="223"/>
        <end position="245"/>
    </location>
</feature>
<organism evidence="12 13">
    <name type="scientific">Morus notabilis</name>
    <dbReference type="NCBI Taxonomy" id="981085"/>
    <lineage>
        <taxon>Eukaryota</taxon>
        <taxon>Viridiplantae</taxon>
        <taxon>Streptophyta</taxon>
        <taxon>Embryophyta</taxon>
        <taxon>Tracheophyta</taxon>
        <taxon>Spermatophyta</taxon>
        <taxon>Magnoliopsida</taxon>
        <taxon>eudicotyledons</taxon>
        <taxon>Gunneridae</taxon>
        <taxon>Pentapetalae</taxon>
        <taxon>rosids</taxon>
        <taxon>fabids</taxon>
        <taxon>Rosales</taxon>
        <taxon>Moraceae</taxon>
        <taxon>Moreae</taxon>
        <taxon>Morus</taxon>
    </lineage>
</organism>
<dbReference type="SUPFAM" id="SSF51206">
    <property type="entry name" value="cAMP-binding domain-like"/>
    <property type="match status" value="1"/>
</dbReference>
<evidence type="ECO:0000256" key="4">
    <source>
        <dbReference type="ARBA" id="ARBA00022692"/>
    </source>
</evidence>
<dbReference type="Proteomes" id="UP000030645">
    <property type="component" value="Unassembled WGS sequence"/>
</dbReference>
<dbReference type="CDD" id="cd00038">
    <property type="entry name" value="CAP_ED"/>
    <property type="match status" value="1"/>
</dbReference>
<evidence type="ECO:0000256" key="9">
    <source>
        <dbReference type="ARBA" id="ARBA00023303"/>
    </source>
</evidence>
<dbReference type="Gene3D" id="1.10.287.70">
    <property type="match status" value="1"/>
</dbReference>
<reference evidence="13" key="1">
    <citation type="submission" date="2013-01" db="EMBL/GenBank/DDBJ databases">
        <title>Draft Genome Sequence of a Mulberry Tree, Morus notabilis C.K. Schneid.</title>
        <authorList>
            <person name="He N."/>
            <person name="Zhao S."/>
        </authorList>
    </citation>
    <scope>NUCLEOTIDE SEQUENCE</scope>
</reference>
<dbReference type="Pfam" id="PF00520">
    <property type="entry name" value="Ion_trans"/>
    <property type="match status" value="1"/>
</dbReference>
<dbReference type="PANTHER" id="PTHR45651">
    <property type="entry name" value="CYCLIC NUCLEOTIDE-GATED ION CHANNEL 15-RELATED-RELATED"/>
    <property type="match status" value="1"/>
</dbReference>
<evidence type="ECO:0000256" key="7">
    <source>
        <dbReference type="ARBA" id="ARBA00023136"/>
    </source>
</evidence>
<evidence type="ECO:0000256" key="5">
    <source>
        <dbReference type="ARBA" id="ARBA00022989"/>
    </source>
</evidence>
<keyword evidence="6" id="KW-0406">Ion transport</keyword>
<sequence>MLNLLFTLILSLNCLLFAGVIVLIGTVMYRREREVVPLAGGITSQELEIQVVRNPKISTADERQHSKRDDELAQRNITRTKLSIMKEILDLRGAYLQTLNKIFLTSWVIAVITDPFFLYIPTLNEEKKCLRMDKNLEIVALVLRSITDLSYILHIVFQLLVGFLPRNSGEWEENGFLKYALARARRFKWSYILIDVLAVLPVPQVVILVYFSEIRQGLRPSSARKLLCYIILLFQYAPRVLQIYLACEALKKTRDAFSEIIWVRGAFNLFLYIIASHILGAFWYFFSIEQEMACWQNACKNQIGCLPSVFNSCNDNTPRNLTFVNDFCPMNPPNSTVFDFGIFLGAIQSGIITSSDFPSKLLQCFWWGLRNLSSFGSNLEASSTAWETCFAALISMLGLLIFLYLIGNLQLSTQRSEDRRHKRKDEIQKIVKAREPDIDLWASIHKLREPEEVKTAIMAYMQEFLEHEKYLNFKKLQKKLYPYFLQAEHQPKLENGHGHLSTQKENDDHCAMCDLQIIYLKLKDIISGETKHLWNKTEETAELWMLKNGIPKHIIPMIKKCVRHRLQNNNDDVDMVNLFSILPIELQRTIKQRLCLNILKRAIYYCVYVSQVPELQNVDEEVHGEIIKHLKPVIYAENSYIIREGEPISHMLFVTQGLVWVFGNGSIMKIVAKGDYYGEQLLEWQLSSASYTEVPISTKNVQSHTNVEALTLKAVDLKLILTKYWWKFPIAKQYKAELLKRFAVSAIGEAWLRCRRRRQKLPSHKWPIVNRKIRGVTAWMPS</sequence>
<comment type="similarity">
    <text evidence="2">Belongs to the cyclic nucleotide-gated cation channel (TC 1.A.1.5) family.</text>
</comment>
<dbReference type="GO" id="GO:0016020">
    <property type="term" value="C:membrane"/>
    <property type="evidence" value="ECO:0007669"/>
    <property type="project" value="UniProtKB-SubCell"/>
</dbReference>
<evidence type="ECO:0000256" key="2">
    <source>
        <dbReference type="ARBA" id="ARBA00010486"/>
    </source>
</evidence>
<feature type="transmembrane region" description="Helical" evidence="10">
    <location>
        <begin position="266"/>
        <end position="286"/>
    </location>
</feature>
<dbReference type="InterPro" id="IPR005821">
    <property type="entry name" value="Ion_trans_dom"/>
</dbReference>
<dbReference type="PANTHER" id="PTHR45651:SF68">
    <property type="entry name" value="ION TRANSPORT DOMAIN-CONTAINING PROTEIN"/>
    <property type="match status" value="1"/>
</dbReference>
<keyword evidence="9" id="KW-0407">Ion channel</keyword>
<comment type="subcellular location">
    <subcellularLocation>
        <location evidence="1">Membrane</location>
        <topology evidence="1">Multi-pass membrane protein</topology>
    </subcellularLocation>
</comment>
<evidence type="ECO:0000259" key="11">
    <source>
        <dbReference type="PROSITE" id="PS50042"/>
    </source>
</evidence>
<feature type="transmembrane region" description="Helical" evidence="10">
    <location>
        <begin position="191"/>
        <end position="211"/>
    </location>
</feature>
<evidence type="ECO:0000256" key="6">
    <source>
        <dbReference type="ARBA" id="ARBA00023065"/>
    </source>
</evidence>
<dbReference type="InterPro" id="IPR018490">
    <property type="entry name" value="cNMP-bd_dom_sf"/>
</dbReference>
<evidence type="ECO:0000313" key="12">
    <source>
        <dbReference type="EMBL" id="EXB95024.1"/>
    </source>
</evidence>
<keyword evidence="7 10" id="KW-0472">Membrane</keyword>
<evidence type="ECO:0000313" key="13">
    <source>
        <dbReference type="Proteomes" id="UP000030645"/>
    </source>
</evidence>
<dbReference type="InterPro" id="IPR000595">
    <property type="entry name" value="cNMP-bd_dom"/>
</dbReference>
<name>W9RVZ2_9ROSA</name>